<evidence type="ECO:0000256" key="2">
    <source>
        <dbReference type="ARBA" id="ARBA00022741"/>
    </source>
</evidence>
<evidence type="ECO:0000313" key="14">
    <source>
        <dbReference type="Proteomes" id="UP000077654"/>
    </source>
</evidence>
<evidence type="ECO:0000256" key="6">
    <source>
        <dbReference type="ARBA" id="ARBA00023235"/>
    </source>
</evidence>
<dbReference type="InterPro" id="IPR000212">
    <property type="entry name" value="DNA_helicase_UvrD/REP"/>
</dbReference>
<dbReference type="Gene3D" id="1.10.10.160">
    <property type="match status" value="1"/>
</dbReference>
<organism evidence="13 14">
    <name type="scientific">Buchnera aphidicola subsp. Schlechtendalia chinensis</name>
    <dbReference type="NCBI Taxonomy" id="118110"/>
    <lineage>
        <taxon>Bacteria</taxon>
        <taxon>Pseudomonadati</taxon>
        <taxon>Pseudomonadota</taxon>
        <taxon>Gammaproteobacteria</taxon>
        <taxon>Enterobacterales</taxon>
        <taxon>Erwiniaceae</taxon>
        <taxon>Buchnera</taxon>
    </lineage>
</organism>
<dbReference type="EC" id="5.6.2.4" evidence="8"/>
<evidence type="ECO:0000256" key="7">
    <source>
        <dbReference type="ARBA" id="ARBA00034617"/>
    </source>
</evidence>
<keyword evidence="5 10" id="KW-0067">ATP-binding</keyword>
<dbReference type="InterPro" id="IPR013986">
    <property type="entry name" value="DExx_box_DNA_helicase_dom_sf"/>
</dbReference>
<protein>
    <recommendedName>
        <fullName evidence="8">DNA 3'-5' helicase</fullName>
        <ecNumber evidence="8">5.6.2.4</ecNumber>
    </recommendedName>
</protein>
<comment type="catalytic activity">
    <reaction evidence="7">
        <text>Couples ATP hydrolysis with the unwinding of duplex DNA by translocating in the 3'-5' direction.</text>
        <dbReference type="EC" id="5.6.2.4"/>
    </reaction>
</comment>
<name>A0A172WE80_BUCSC</name>
<dbReference type="Gene3D" id="1.10.486.10">
    <property type="entry name" value="PCRA, domain 4"/>
    <property type="match status" value="1"/>
</dbReference>
<dbReference type="CDD" id="cd18807">
    <property type="entry name" value="SF1_C_UvrD"/>
    <property type="match status" value="1"/>
</dbReference>
<dbReference type="Gene3D" id="3.40.50.300">
    <property type="entry name" value="P-loop containing nucleotide triphosphate hydrolases"/>
    <property type="match status" value="2"/>
</dbReference>
<evidence type="ECO:0000256" key="5">
    <source>
        <dbReference type="ARBA" id="ARBA00022840"/>
    </source>
</evidence>
<dbReference type="EMBL" id="CP011299">
    <property type="protein sequence ID" value="ANF17283.1"/>
    <property type="molecule type" value="Genomic_DNA"/>
</dbReference>
<dbReference type="PANTHER" id="PTHR11070:SF64">
    <property type="entry name" value="ATP-DEPENDENT DNA HELICASE REP"/>
    <property type="match status" value="1"/>
</dbReference>
<dbReference type="InterPro" id="IPR014016">
    <property type="entry name" value="UvrD-like_ATP-bd"/>
</dbReference>
<dbReference type="PANTHER" id="PTHR11070">
    <property type="entry name" value="UVRD / RECB / PCRA DNA HELICASE FAMILY MEMBER"/>
    <property type="match status" value="1"/>
</dbReference>
<feature type="domain" description="UvrD-like helicase C-terminal" evidence="12">
    <location>
        <begin position="278"/>
        <end position="556"/>
    </location>
</feature>
<evidence type="ECO:0000256" key="8">
    <source>
        <dbReference type="ARBA" id="ARBA00034808"/>
    </source>
</evidence>
<feature type="domain" description="UvrD-like helicase ATP-binding" evidence="11">
    <location>
        <begin position="1"/>
        <end position="277"/>
    </location>
</feature>
<comment type="catalytic activity">
    <reaction evidence="9">
        <text>ATP + H2O = ADP + phosphate + H(+)</text>
        <dbReference type="Rhea" id="RHEA:13065"/>
        <dbReference type="ChEBI" id="CHEBI:15377"/>
        <dbReference type="ChEBI" id="CHEBI:15378"/>
        <dbReference type="ChEBI" id="CHEBI:30616"/>
        <dbReference type="ChEBI" id="CHEBI:43474"/>
        <dbReference type="ChEBI" id="CHEBI:456216"/>
        <dbReference type="EC" id="5.6.2.4"/>
    </reaction>
</comment>
<dbReference type="GO" id="GO:0043138">
    <property type="term" value="F:3'-5' DNA helicase activity"/>
    <property type="evidence" value="ECO:0007669"/>
    <property type="project" value="UniProtKB-EC"/>
</dbReference>
<evidence type="ECO:0000259" key="12">
    <source>
        <dbReference type="PROSITE" id="PS51217"/>
    </source>
</evidence>
<dbReference type="InterPro" id="IPR014017">
    <property type="entry name" value="DNA_helicase_UvrD-like_C"/>
</dbReference>
<dbReference type="GO" id="GO:0016887">
    <property type="term" value="F:ATP hydrolysis activity"/>
    <property type="evidence" value="ECO:0007669"/>
    <property type="project" value="RHEA"/>
</dbReference>
<evidence type="ECO:0000256" key="4">
    <source>
        <dbReference type="ARBA" id="ARBA00022806"/>
    </source>
</evidence>
<evidence type="ECO:0000259" key="11">
    <source>
        <dbReference type="PROSITE" id="PS51198"/>
    </source>
</evidence>
<accession>A0A172WE80</accession>
<dbReference type="PATRIC" id="fig|118110.3.peg.548"/>
<dbReference type="PROSITE" id="PS51198">
    <property type="entry name" value="UVRD_HELICASE_ATP_BIND"/>
    <property type="match status" value="1"/>
</dbReference>
<dbReference type="OrthoDB" id="9806690at2"/>
<evidence type="ECO:0000256" key="10">
    <source>
        <dbReference type="PROSITE-ProRule" id="PRU00560"/>
    </source>
</evidence>
<dbReference type="InterPro" id="IPR027417">
    <property type="entry name" value="P-loop_NTPase"/>
</dbReference>
<evidence type="ECO:0000256" key="1">
    <source>
        <dbReference type="ARBA" id="ARBA00009922"/>
    </source>
</evidence>
<dbReference type="GO" id="GO:0005829">
    <property type="term" value="C:cytosol"/>
    <property type="evidence" value="ECO:0007669"/>
    <property type="project" value="TreeGrafter"/>
</dbReference>
<dbReference type="GO" id="GO:0000725">
    <property type="term" value="P:recombinational repair"/>
    <property type="evidence" value="ECO:0007669"/>
    <property type="project" value="TreeGrafter"/>
</dbReference>
<dbReference type="Pfam" id="PF13361">
    <property type="entry name" value="UvrD_C"/>
    <property type="match status" value="1"/>
</dbReference>
<dbReference type="CDD" id="cd17932">
    <property type="entry name" value="DEXQc_UvrD"/>
    <property type="match status" value="1"/>
</dbReference>
<reference evidence="13 14" key="1">
    <citation type="submission" date="2015-04" db="EMBL/GenBank/DDBJ databases">
        <title>Buchnera aphidicola assembly.</title>
        <authorList>
            <person name="Zhang Y."/>
        </authorList>
    </citation>
    <scope>NUCLEOTIDE SEQUENCE [LARGE SCALE GENOMIC DNA]</scope>
    <source>
        <strain evidence="13 14">SC</strain>
    </source>
</reference>
<evidence type="ECO:0000313" key="13">
    <source>
        <dbReference type="EMBL" id="ANF17283.1"/>
    </source>
</evidence>
<keyword evidence="6" id="KW-0413">Isomerase</keyword>
<dbReference type="Pfam" id="PF00580">
    <property type="entry name" value="UvrD-helicase"/>
    <property type="match status" value="1"/>
</dbReference>
<sequence>MNLNVNQKKAIHYVSGPCLILAGAGSGKTQVIIKKIIYLISQCHLNPNSIFAITFTNKAAKEMRNRISDKLSHNITKMITISTFHSLGLRIVKSELNALNICSNFSIFDEQDQITVLKDITKKNDRTFLKKVRIMISNWKNKLINSYNAKIRAKSIIEKKYCRYYELYEIYLKSCNILDFDDLIFLPTLLLKNNELLREKWQNKIKYLLVDEYQDTNFIQYELIKLLSKSNKNFTLVGDDDQSIYSWRGARLNNFSLLKLDYPELKIIKLEHNYRSSGRILKAANFLIENNPHFLQKKLFSNLEYGPIINIIPARNEEEEAILVSKKILNHKLINSSNYRDYSVLYRSNYQVKVFEKVLINFKIPYYVVTRSSFFSRPEIRDLLAYLKLMLNSNDDIAFLKIINRPSRGIGEKTLKKIKSWSIYKKISLFDASNSNELKSFLSSRSFNALQNFIILIKELKENIFIKPIMVLDNLISTIKYESWLLKNLKNFKLYKISLNNMHSLLNWISELIQSNKNKSNTLSDIIYQFILHNELEEENPEDDKLQLMTLHASKGLEFPYVFMIGMEEGILPHYSSLNNIDEERRLTYVGITRAKKELFFSYSKIRCQYGEVIYTVPSRFLLELPKNDLLWKKNNVQKNNFLKKI</sequence>
<dbReference type="STRING" id="118110.XW81_02770"/>
<proteinExistence type="inferred from homology"/>
<keyword evidence="2 10" id="KW-0547">Nucleotide-binding</keyword>
<keyword evidence="14" id="KW-1185">Reference proteome</keyword>
<dbReference type="GO" id="GO:0003677">
    <property type="term" value="F:DNA binding"/>
    <property type="evidence" value="ECO:0007669"/>
    <property type="project" value="InterPro"/>
</dbReference>
<evidence type="ECO:0000256" key="3">
    <source>
        <dbReference type="ARBA" id="ARBA00022801"/>
    </source>
</evidence>
<keyword evidence="4 10" id="KW-0347">Helicase</keyword>
<feature type="binding site" evidence="10">
    <location>
        <begin position="22"/>
        <end position="29"/>
    </location>
    <ligand>
        <name>ATP</name>
        <dbReference type="ChEBI" id="CHEBI:30616"/>
    </ligand>
</feature>
<dbReference type="SUPFAM" id="SSF52540">
    <property type="entry name" value="P-loop containing nucleoside triphosphate hydrolases"/>
    <property type="match status" value="1"/>
</dbReference>
<gene>
    <name evidence="13" type="ORF">XW81_02770</name>
</gene>
<comment type="similarity">
    <text evidence="1">Belongs to the helicase family. UvrD subfamily.</text>
</comment>
<dbReference type="Proteomes" id="UP000077654">
    <property type="component" value="Chromosome"/>
</dbReference>
<dbReference type="GO" id="GO:0005524">
    <property type="term" value="F:ATP binding"/>
    <property type="evidence" value="ECO:0007669"/>
    <property type="project" value="UniProtKB-UniRule"/>
</dbReference>
<dbReference type="RefSeq" id="WP_075474412.1">
    <property type="nucleotide sequence ID" value="NZ_CP011299.1"/>
</dbReference>
<dbReference type="PROSITE" id="PS51217">
    <property type="entry name" value="UVRD_HELICASE_CTER"/>
    <property type="match status" value="1"/>
</dbReference>
<keyword evidence="3 10" id="KW-0378">Hydrolase</keyword>
<dbReference type="AlphaFoldDB" id="A0A172WE80"/>
<evidence type="ECO:0000256" key="9">
    <source>
        <dbReference type="ARBA" id="ARBA00048988"/>
    </source>
</evidence>